<dbReference type="EnsemblPlants" id="OGLUM05G09980.1">
    <property type="protein sequence ID" value="OGLUM05G09980.1"/>
    <property type="gene ID" value="OGLUM05G09980"/>
</dbReference>
<reference evidence="1" key="2">
    <citation type="submission" date="2018-05" db="EMBL/GenBank/DDBJ databases">
        <title>OgluRS3 (Oryza glumaepatula Reference Sequence Version 3).</title>
        <authorList>
            <person name="Zhang J."/>
            <person name="Kudrna D."/>
            <person name="Lee S."/>
            <person name="Talag J."/>
            <person name="Welchert J."/>
            <person name="Wing R.A."/>
        </authorList>
    </citation>
    <scope>NUCLEOTIDE SEQUENCE [LARGE SCALE GENOMIC DNA]</scope>
</reference>
<dbReference type="Gramene" id="OGLUM05G09980.1">
    <property type="protein sequence ID" value="OGLUM05G09980.1"/>
    <property type="gene ID" value="OGLUM05G09980"/>
</dbReference>
<evidence type="ECO:0000313" key="2">
    <source>
        <dbReference type="Proteomes" id="UP000026961"/>
    </source>
</evidence>
<organism evidence="1">
    <name type="scientific">Oryza glumipatula</name>
    <dbReference type="NCBI Taxonomy" id="40148"/>
    <lineage>
        <taxon>Eukaryota</taxon>
        <taxon>Viridiplantae</taxon>
        <taxon>Streptophyta</taxon>
        <taxon>Embryophyta</taxon>
        <taxon>Tracheophyta</taxon>
        <taxon>Spermatophyta</taxon>
        <taxon>Magnoliopsida</taxon>
        <taxon>Liliopsida</taxon>
        <taxon>Poales</taxon>
        <taxon>Poaceae</taxon>
        <taxon>BOP clade</taxon>
        <taxon>Oryzoideae</taxon>
        <taxon>Oryzeae</taxon>
        <taxon>Oryzinae</taxon>
        <taxon>Oryza</taxon>
    </lineage>
</organism>
<dbReference type="Proteomes" id="UP000026961">
    <property type="component" value="Chromosome 5"/>
</dbReference>
<dbReference type="STRING" id="40148.A0A0D9ZWJ5"/>
<accession>A0A0D9ZWJ5</accession>
<keyword evidence="2" id="KW-1185">Reference proteome</keyword>
<proteinExistence type="predicted"/>
<reference evidence="1" key="1">
    <citation type="submission" date="2015-04" db="UniProtKB">
        <authorList>
            <consortium name="EnsemblPlants"/>
        </authorList>
    </citation>
    <scope>IDENTIFICATION</scope>
</reference>
<dbReference type="AlphaFoldDB" id="A0A0D9ZWJ5"/>
<name>A0A0D9ZWJ5_9ORYZ</name>
<sequence>MAAGAAACAAAGQRAEAAAATECDARFRCLALIATVLKWLQDFSNKVEERAKGVAAEVNGLLNEAVALELDMKTRSFFFLVHVFCLCFYDVMMV</sequence>
<dbReference type="HOGENOM" id="CLU_185561_0_0_1"/>
<protein>
    <submittedName>
        <fullName evidence="1">Uncharacterized protein</fullName>
    </submittedName>
</protein>
<evidence type="ECO:0000313" key="1">
    <source>
        <dbReference type="EnsemblPlants" id="OGLUM05G09980.1"/>
    </source>
</evidence>